<keyword evidence="3" id="KW-0012">Acyltransferase</keyword>
<evidence type="ECO:0000313" key="11">
    <source>
        <dbReference type="Proteomes" id="UP000287033"/>
    </source>
</evidence>
<proteinExistence type="inferred from homology"/>
<dbReference type="OrthoDB" id="5043642at2759"/>
<evidence type="ECO:0000259" key="9">
    <source>
        <dbReference type="PROSITE" id="PS51186"/>
    </source>
</evidence>
<dbReference type="InterPro" id="IPR039135">
    <property type="entry name" value="NAT9-like"/>
</dbReference>
<comment type="similarity">
    <text evidence="1">Belongs to the acetyltransferase family. GNAT subfamily.</text>
</comment>
<dbReference type="PANTHER" id="PTHR13256">
    <property type="entry name" value="N-ACETYLTRANSFERASE 9"/>
    <property type="match status" value="1"/>
</dbReference>
<dbReference type="FunFam" id="3.40.630.30:FF:000040">
    <property type="entry name" value="N-acetyltransferase 9 (putative)"/>
    <property type="match status" value="1"/>
</dbReference>
<organism evidence="10 11">
    <name type="scientific">Chiloscyllium punctatum</name>
    <name type="common">Brownbanded bambooshark</name>
    <name type="synonym">Hemiscyllium punctatum</name>
    <dbReference type="NCBI Taxonomy" id="137246"/>
    <lineage>
        <taxon>Eukaryota</taxon>
        <taxon>Metazoa</taxon>
        <taxon>Chordata</taxon>
        <taxon>Craniata</taxon>
        <taxon>Vertebrata</taxon>
        <taxon>Chondrichthyes</taxon>
        <taxon>Elasmobranchii</taxon>
        <taxon>Galeomorphii</taxon>
        <taxon>Galeoidea</taxon>
        <taxon>Orectolobiformes</taxon>
        <taxon>Hemiscylliidae</taxon>
        <taxon>Chiloscyllium</taxon>
    </lineage>
</organism>
<dbReference type="Proteomes" id="UP000287033">
    <property type="component" value="Unassembled WGS sequence"/>
</dbReference>
<evidence type="ECO:0000256" key="1">
    <source>
        <dbReference type="ARBA" id="ARBA00009342"/>
    </source>
</evidence>
<dbReference type="OMA" id="WHVPRYH"/>
<dbReference type="EC" id="2.3.1.308" evidence="6"/>
<feature type="domain" description="N-acetyltransferase" evidence="9">
    <location>
        <begin position="70"/>
        <end position="234"/>
    </location>
</feature>
<dbReference type="GO" id="GO:0120519">
    <property type="term" value="F:tubulin N-terminal-methionine acetyltransferase activity"/>
    <property type="evidence" value="ECO:0007669"/>
    <property type="project" value="UniProtKB-EC"/>
</dbReference>
<gene>
    <name evidence="10" type="ORF">chiPu_0019370</name>
</gene>
<evidence type="ECO:0000256" key="2">
    <source>
        <dbReference type="ARBA" id="ARBA00022679"/>
    </source>
</evidence>
<evidence type="ECO:0000256" key="4">
    <source>
        <dbReference type="ARBA" id="ARBA00051141"/>
    </source>
</evidence>
<dbReference type="InterPro" id="IPR016181">
    <property type="entry name" value="Acyl_CoA_acyltransferase"/>
</dbReference>
<reference evidence="10 11" key="1">
    <citation type="journal article" date="2018" name="Nat. Ecol. Evol.">
        <title>Shark genomes provide insights into elasmobranch evolution and the origin of vertebrates.</title>
        <authorList>
            <person name="Hara Y"/>
            <person name="Yamaguchi K"/>
            <person name="Onimaru K"/>
            <person name="Kadota M"/>
            <person name="Koyanagi M"/>
            <person name="Keeley SD"/>
            <person name="Tatsumi K"/>
            <person name="Tanaka K"/>
            <person name="Motone F"/>
            <person name="Kageyama Y"/>
            <person name="Nozu R"/>
            <person name="Adachi N"/>
            <person name="Nishimura O"/>
            <person name="Nakagawa R"/>
            <person name="Tanegashima C"/>
            <person name="Kiyatake I"/>
            <person name="Matsumoto R"/>
            <person name="Murakumo K"/>
            <person name="Nishida K"/>
            <person name="Terakita A"/>
            <person name="Kuratani S"/>
            <person name="Sato K"/>
            <person name="Hyodo S Kuraku.S."/>
        </authorList>
    </citation>
    <scope>NUCLEOTIDE SEQUENCE [LARGE SCALE GENOMIC DNA]</scope>
</reference>
<dbReference type="InterPro" id="IPR000182">
    <property type="entry name" value="GNAT_dom"/>
</dbReference>
<dbReference type="STRING" id="137246.A0A401RRN7"/>
<evidence type="ECO:0000256" key="7">
    <source>
        <dbReference type="ARBA" id="ARBA00073356"/>
    </source>
</evidence>
<name>A0A401RRN7_CHIPU</name>
<comment type="caution">
    <text evidence="10">The sequence shown here is derived from an EMBL/GenBank/DDBJ whole genome shotgun (WGS) entry which is preliminary data.</text>
</comment>
<evidence type="ECO:0000256" key="8">
    <source>
        <dbReference type="SAM" id="MobiDB-lite"/>
    </source>
</evidence>
<evidence type="ECO:0000313" key="10">
    <source>
        <dbReference type="EMBL" id="GCC20802.1"/>
    </source>
</evidence>
<dbReference type="Pfam" id="PF13302">
    <property type="entry name" value="Acetyltransf_3"/>
    <property type="match status" value="1"/>
</dbReference>
<accession>A0A401RRN7</accession>
<protein>
    <recommendedName>
        <fullName evidence="7">Alpha/beta-tubulin-N-acetyltransferase 9</fullName>
        <ecNumber evidence="6">2.3.1.308</ecNumber>
    </recommendedName>
</protein>
<dbReference type="Gene3D" id="3.40.630.30">
    <property type="match status" value="1"/>
</dbReference>
<dbReference type="PANTHER" id="PTHR13256:SF16">
    <property type="entry name" value="ALPHA_BETA-TUBULIN-N-ACETYLTRANSFERASE 9"/>
    <property type="match status" value="1"/>
</dbReference>
<sequence>MRPNTHVTKRTLLSSSGTAPAQAGPPGRTGPAQWDAMRLNQAVELQGRLVALVPYTARHVLRYHQWMKSEELQKLTASEPLTLEQEYQMQRNWQDDADKCTFIVLDKLKWVGGLCTEEDCMVGDVNLFLTDPEDPTTAEIEIMIAEPSYRGKGFGKETTMVMMYYGVTKLGIKKFQAKINLENTISIAMFQSFHFEEVSVSDVFQEVTLGLTVDSYRKKWLLEQTSHIEEKQYS</sequence>
<evidence type="ECO:0000256" key="5">
    <source>
        <dbReference type="ARBA" id="ARBA00058998"/>
    </source>
</evidence>
<comment type="catalytic activity">
    <reaction evidence="4">
        <text>N-terminal L-methionyl-[tubulin] + acetyl-CoA = N-terminal N(alpha)-acetyl-L-methionyl-[tubulin] + CoA + H(+)</text>
        <dbReference type="Rhea" id="RHEA:69607"/>
        <dbReference type="Rhea" id="RHEA-COMP:17729"/>
        <dbReference type="Rhea" id="RHEA-COMP:17730"/>
        <dbReference type="ChEBI" id="CHEBI:15378"/>
        <dbReference type="ChEBI" id="CHEBI:57287"/>
        <dbReference type="ChEBI" id="CHEBI:57288"/>
        <dbReference type="ChEBI" id="CHEBI:64731"/>
        <dbReference type="ChEBI" id="CHEBI:133414"/>
        <dbReference type="EC" id="2.3.1.308"/>
    </reaction>
</comment>
<evidence type="ECO:0000256" key="3">
    <source>
        <dbReference type="ARBA" id="ARBA00023315"/>
    </source>
</evidence>
<dbReference type="EMBL" id="BEZZ01001949">
    <property type="protein sequence ID" value="GCC20802.1"/>
    <property type="molecule type" value="Genomic_DNA"/>
</dbReference>
<keyword evidence="11" id="KW-1185">Reference proteome</keyword>
<dbReference type="SUPFAM" id="SSF55729">
    <property type="entry name" value="Acyl-CoA N-acyltransferases (Nat)"/>
    <property type="match status" value="1"/>
</dbReference>
<comment type="function">
    <text evidence="5">N-acetyltransferase that mediates the acetylation of the N-terminal residues of alpha- and beta-tubulin.</text>
</comment>
<dbReference type="AlphaFoldDB" id="A0A401RRN7"/>
<dbReference type="PROSITE" id="PS51186">
    <property type="entry name" value="GNAT"/>
    <property type="match status" value="1"/>
</dbReference>
<evidence type="ECO:0000256" key="6">
    <source>
        <dbReference type="ARBA" id="ARBA00066928"/>
    </source>
</evidence>
<feature type="region of interest" description="Disordered" evidence="8">
    <location>
        <begin position="1"/>
        <end position="31"/>
    </location>
</feature>
<keyword evidence="2" id="KW-0808">Transferase</keyword>